<evidence type="ECO:0000256" key="5">
    <source>
        <dbReference type="ARBA" id="ARBA00022741"/>
    </source>
</evidence>
<comment type="subcellular location">
    <subcellularLocation>
        <location evidence="1">Cell membrane</location>
        <topology evidence="1">Peripheral membrane protein</topology>
    </subcellularLocation>
</comment>
<dbReference type="InterPro" id="IPR015856">
    <property type="entry name" value="ABC_transpr_CbiO/EcfA_su"/>
</dbReference>
<dbReference type="InterPro" id="IPR017871">
    <property type="entry name" value="ABC_transporter-like_CS"/>
</dbReference>
<evidence type="ECO:0000256" key="3">
    <source>
        <dbReference type="ARBA" id="ARBA00022448"/>
    </source>
</evidence>
<evidence type="ECO:0000256" key="2">
    <source>
        <dbReference type="ARBA" id="ARBA00005417"/>
    </source>
</evidence>
<gene>
    <name evidence="10" type="ORF">SAMN05428946_1951</name>
</gene>
<keyword evidence="4" id="KW-1003">Cell membrane</keyword>
<dbReference type="InterPro" id="IPR003439">
    <property type="entry name" value="ABC_transporter-like_ATP-bd"/>
</dbReference>
<keyword evidence="7" id="KW-1278">Translocase</keyword>
<sequence>MILEMEGVSRKRDGRWVLKEIDWRVEKGDHWVLYGLNGSGKTSLLELINAYLFPTEGTVRVLGMEFGKTYLAERLRSQIGFVSSSVAHKLRPDDNAYEVVLSGAFSSIGLYEDTTEEIDRKGVDILRELGCLDYANRNFHTLSQGERQRVLIGRALMADPSLLILDEPTNGLDFIAREELLDSVARIARRPDGPTILYVTHHVEEILPEFNKTLLLKEGRVFDAGHTSDLISSECLSGFFGLPVAVDWQEGRPSLTKKQAEVSRK</sequence>
<keyword evidence="3" id="KW-0813">Transport</keyword>
<keyword evidence="5" id="KW-0547">Nucleotide-binding</keyword>
<dbReference type="EMBL" id="FTPL01000003">
    <property type="protein sequence ID" value="SIT87129.1"/>
    <property type="molecule type" value="Genomic_DNA"/>
</dbReference>
<dbReference type="SMART" id="SM00382">
    <property type="entry name" value="AAA"/>
    <property type="match status" value="1"/>
</dbReference>
<dbReference type="OrthoDB" id="9789994at2"/>
<organism evidence="10 11">
    <name type="scientific">Edaphobacillus lindanitolerans</name>
    <dbReference type="NCBI Taxonomy" id="550447"/>
    <lineage>
        <taxon>Bacteria</taxon>
        <taxon>Bacillati</taxon>
        <taxon>Bacillota</taxon>
        <taxon>Bacilli</taxon>
        <taxon>Bacillales</taxon>
        <taxon>Bacillaceae</taxon>
        <taxon>Edaphobacillus</taxon>
    </lineage>
</organism>
<keyword evidence="6 10" id="KW-0067">ATP-binding</keyword>
<dbReference type="InterPro" id="IPR003593">
    <property type="entry name" value="AAA+_ATPase"/>
</dbReference>
<dbReference type="GO" id="GO:0043190">
    <property type="term" value="C:ATP-binding cassette (ABC) transporter complex"/>
    <property type="evidence" value="ECO:0007669"/>
    <property type="project" value="TreeGrafter"/>
</dbReference>
<dbReference type="SUPFAM" id="SSF52540">
    <property type="entry name" value="P-loop containing nucleoside triphosphate hydrolases"/>
    <property type="match status" value="1"/>
</dbReference>
<dbReference type="PANTHER" id="PTHR43553">
    <property type="entry name" value="HEAVY METAL TRANSPORTER"/>
    <property type="match status" value="1"/>
</dbReference>
<name>A0A1U7PR58_9BACI</name>
<dbReference type="Gene3D" id="3.40.50.300">
    <property type="entry name" value="P-loop containing nucleotide triphosphate hydrolases"/>
    <property type="match status" value="1"/>
</dbReference>
<dbReference type="GO" id="GO:0016887">
    <property type="term" value="F:ATP hydrolysis activity"/>
    <property type="evidence" value="ECO:0007669"/>
    <property type="project" value="InterPro"/>
</dbReference>
<dbReference type="InterPro" id="IPR027417">
    <property type="entry name" value="P-loop_NTPase"/>
</dbReference>
<keyword evidence="11" id="KW-1185">Reference proteome</keyword>
<dbReference type="RefSeq" id="WP_076758552.1">
    <property type="nucleotide sequence ID" value="NZ_FTPL01000003.1"/>
</dbReference>
<evidence type="ECO:0000256" key="8">
    <source>
        <dbReference type="ARBA" id="ARBA00023136"/>
    </source>
</evidence>
<evidence type="ECO:0000256" key="1">
    <source>
        <dbReference type="ARBA" id="ARBA00004202"/>
    </source>
</evidence>
<dbReference type="GO" id="GO:0005524">
    <property type="term" value="F:ATP binding"/>
    <property type="evidence" value="ECO:0007669"/>
    <property type="project" value="UniProtKB-KW"/>
</dbReference>
<dbReference type="CDD" id="cd03225">
    <property type="entry name" value="ABC_cobalt_CbiO_domain1"/>
    <property type="match status" value="1"/>
</dbReference>
<dbReference type="GO" id="GO:0042626">
    <property type="term" value="F:ATPase-coupled transmembrane transporter activity"/>
    <property type="evidence" value="ECO:0007669"/>
    <property type="project" value="TreeGrafter"/>
</dbReference>
<feature type="domain" description="ABC transporter" evidence="9">
    <location>
        <begin position="3"/>
        <end position="243"/>
    </location>
</feature>
<protein>
    <submittedName>
        <fullName evidence="10">Iron complex transport system ATP-binding protein</fullName>
    </submittedName>
</protein>
<comment type="similarity">
    <text evidence="2">Belongs to the ABC transporter superfamily.</text>
</comment>
<evidence type="ECO:0000313" key="11">
    <source>
        <dbReference type="Proteomes" id="UP000187550"/>
    </source>
</evidence>
<dbReference type="Pfam" id="PF00005">
    <property type="entry name" value="ABC_tran"/>
    <property type="match status" value="1"/>
</dbReference>
<dbReference type="Proteomes" id="UP000187550">
    <property type="component" value="Unassembled WGS sequence"/>
</dbReference>
<dbReference type="PANTHER" id="PTHR43553:SF3">
    <property type="entry name" value="ABC TRANSPORTER ATP-BINDING PROTEIN MODF"/>
    <property type="match status" value="1"/>
</dbReference>
<dbReference type="AlphaFoldDB" id="A0A1U7PR58"/>
<dbReference type="PROSITE" id="PS50893">
    <property type="entry name" value="ABC_TRANSPORTER_2"/>
    <property type="match status" value="1"/>
</dbReference>
<accession>A0A1U7PR58</accession>
<evidence type="ECO:0000256" key="7">
    <source>
        <dbReference type="ARBA" id="ARBA00022967"/>
    </source>
</evidence>
<proteinExistence type="inferred from homology"/>
<keyword evidence="8" id="KW-0472">Membrane</keyword>
<evidence type="ECO:0000313" key="10">
    <source>
        <dbReference type="EMBL" id="SIT87129.1"/>
    </source>
</evidence>
<dbReference type="InterPro" id="IPR050095">
    <property type="entry name" value="ECF_ABC_transporter_ATP-bd"/>
</dbReference>
<dbReference type="PROSITE" id="PS00211">
    <property type="entry name" value="ABC_TRANSPORTER_1"/>
    <property type="match status" value="1"/>
</dbReference>
<evidence type="ECO:0000256" key="4">
    <source>
        <dbReference type="ARBA" id="ARBA00022475"/>
    </source>
</evidence>
<evidence type="ECO:0000259" key="9">
    <source>
        <dbReference type="PROSITE" id="PS50893"/>
    </source>
</evidence>
<dbReference type="STRING" id="550447.SAMN05428946_1951"/>
<reference evidence="11" key="1">
    <citation type="submission" date="2017-01" db="EMBL/GenBank/DDBJ databases">
        <authorList>
            <person name="Varghese N."/>
            <person name="Submissions S."/>
        </authorList>
    </citation>
    <scope>NUCLEOTIDE SEQUENCE [LARGE SCALE GENOMIC DNA]</scope>
    <source>
        <strain evidence="11">MNA4</strain>
    </source>
</reference>
<evidence type="ECO:0000256" key="6">
    <source>
        <dbReference type="ARBA" id="ARBA00022840"/>
    </source>
</evidence>